<dbReference type="GO" id="GO:0005886">
    <property type="term" value="C:plasma membrane"/>
    <property type="evidence" value="ECO:0007669"/>
    <property type="project" value="TreeGrafter"/>
</dbReference>
<feature type="domain" description="Arrestin-like N-terminal" evidence="1">
    <location>
        <begin position="72"/>
        <end position="170"/>
    </location>
</feature>
<dbReference type="STRING" id="1280837.A0A316VIH4"/>
<reference evidence="2 3" key="1">
    <citation type="journal article" date="2018" name="Mol. Biol. Evol.">
        <title>Broad Genomic Sampling Reveals a Smut Pathogenic Ancestry of the Fungal Clade Ustilaginomycotina.</title>
        <authorList>
            <person name="Kijpornyongpan T."/>
            <person name="Mondo S.J."/>
            <person name="Barry K."/>
            <person name="Sandor L."/>
            <person name="Lee J."/>
            <person name="Lipzen A."/>
            <person name="Pangilinan J."/>
            <person name="LaButti K."/>
            <person name="Hainaut M."/>
            <person name="Henrissat B."/>
            <person name="Grigoriev I.V."/>
            <person name="Spatafora J.W."/>
            <person name="Aime M.C."/>
        </authorList>
    </citation>
    <scope>NUCLEOTIDE SEQUENCE [LARGE SCALE GENOMIC DNA]</scope>
    <source>
        <strain evidence="2 3">MCA 3882</strain>
    </source>
</reference>
<sequence>MGCYEFGGRVFLSYSNRHHFSSELMTKMLGFNKPVVHVDLVEPLIFLRKPPSWSAYASTSSSTLDQIGSCQLRGVVRVESKKSLDQLKRIQVSFIGKSRSMNWENGVAREEELRLHDQSINLILPIEQQNDRDLFPYSYTAPFSISVPSNLPPTIDTEFGRVDYQVSATVYGGEGEGNTIAKSAVNKDVRVVYDAANPNHREEETSHIGRMHTFEGDWQECLHWKWTCMTNVSTTGGYVPLQICLAKVNKQTSKNVWVKSIRISLTEQTEVTSASVTSPTVVRRSWNLLAMGEKEETLLPLQSNTKFGQDLIAAAQRANNTDIRAEKALYSQSTAESSHAEHNLSNPDGPWSLGWDVQLPVCAKTRCQSTVNHPCSPVRVFHMLNMILQFQKDDEREIFEVKTSMPYIVRSIYLTDPYSQLPCYWCACFKSHPYEAREERSEGGILTYHDPHPQSMIVQETPKETQASTNWLLSALKSRTTATTETNSISHQDRRCTAEKWIELTANGGLPPPSYALPSTS</sequence>
<dbReference type="OrthoDB" id="2238745at2759"/>
<dbReference type="PANTHER" id="PTHR11188:SF17">
    <property type="entry name" value="FI21816P1"/>
    <property type="match status" value="1"/>
</dbReference>
<gene>
    <name evidence="2" type="ORF">FA14DRAFT_51995</name>
</gene>
<dbReference type="InterPro" id="IPR014752">
    <property type="entry name" value="Arrestin-like_C"/>
</dbReference>
<proteinExistence type="predicted"/>
<dbReference type="InterPro" id="IPR050357">
    <property type="entry name" value="Arrestin_domain-protein"/>
</dbReference>
<accession>A0A316VIH4</accession>
<evidence type="ECO:0000313" key="2">
    <source>
        <dbReference type="EMBL" id="PWN36123.1"/>
    </source>
</evidence>
<dbReference type="GO" id="GO:0070086">
    <property type="term" value="P:ubiquitin-dependent endocytosis"/>
    <property type="evidence" value="ECO:0007669"/>
    <property type="project" value="TreeGrafter"/>
</dbReference>
<dbReference type="Gene3D" id="2.60.40.640">
    <property type="match status" value="1"/>
</dbReference>
<dbReference type="Pfam" id="PF00339">
    <property type="entry name" value="Arrestin_N"/>
    <property type="match status" value="1"/>
</dbReference>
<dbReference type="Proteomes" id="UP000245771">
    <property type="component" value="Unassembled WGS sequence"/>
</dbReference>
<dbReference type="GO" id="GO:0030674">
    <property type="term" value="F:protein-macromolecule adaptor activity"/>
    <property type="evidence" value="ECO:0007669"/>
    <property type="project" value="TreeGrafter"/>
</dbReference>
<organism evidence="2 3">
    <name type="scientific">Meira miltonrushii</name>
    <dbReference type="NCBI Taxonomy" id="1280837"/>
    <lineage>
        <taxon>Eukaryota</taxon>
        <taxon>Fungi</taxon>
        <taxon>Dikarya</taxon>
        <taxon>Basidiomycota</taxon>
        <taxon>Ustilaginomycotina</taxon>
        <taxon>Exobasidiomycetes</taxon>
        <taxon>Exobasidiales</taxon>
        <taxon>Brachybasidiaceae</taxon>
        <taxon>Meira</taxon>
    </lineage>
</organism>
<dbReference type="EMBL" id="KZ819603">
    <property type="protein sequence ID" value="PWN36123.1"/>
    <property type="molecule type" value="Genomic_DNA"/>
</dbReference>
<dbReference type="InParanoid" id="A0A316VIH4"/>
<dbReference type="RefSeq" id="XP_025356425.1">
    <property type="nucleotide sequence ID" value="XM_025502462.1"/>
</dbReference>
<dbReference type="PANTHER" id="PTHR11188">
    <property type="entry name" value="ARRESTIN DOMAIN CONTAINING PROTEIN"/>
    <property type="match status" value="1"/>
</dbReference>
<dbReference type="InterPro" id="IPR011021">
    <property type="entry name" value="Arrestin-like_N"/>
</dbReference>
<keyword evidence="3" id="KW-1185">Reference proteome</keyword>
<protein>
    <recommendedName>
        <fullName evidence="1">Arrestin-like N-terminal domain-containing protein</fullName>
    </recommendedName>
</protein>
<dbReference type="AlphaFoldDB" id="A0A316VIH4"/>
<evidence type="ECO:0000259" key="1">
    <source>
        <dbReference type="Pfam" id="PF00339"/>
    </source>
</evidence>
<dbReference type="GeneID" id="37024243"/>
<dbReference type="GO" id="GO:0031625">
    <property type="term" value="F:ubiquitin protein ligase binding"/>
    <property type="evidence" value="ECO:0007669"/>
    <property type="project" value="TreeGrafter"/>
</dbReference>
<evidence type="ECO:0000313" key="3">
    <source>
        <dbReference type="Proteomes" id="UP000245771"/>
    </source>
</evidence>
<name>A0A316VIH4_9BASI</name>
<dbReference type="GO" id="GO:0005829">
    <property type="term" value="C:cytosol"/>
    <property type="evidence" value="ECO:0007669"/>
    <property type="project" value="TreeGrafter"/>
</dbReference>